<organism evidence="15 16">
    <name type="scientific">Sandaracinus amylolyticus</name>
    <dbReference type="NCBI Taxonomy" id="927083"/>
    <lineage>
        <taxon>Bacteria</taxon>
        <taxon>Pseudomonadati</taxon>
        <taxon>Myxococcota</taxon>
        <taxon>Polyangia</taxon>
        <taxon>Polyangiales</taxon>
        <taxon>Sandaracinaceae</taxon>
        <taxon>Sandaracinus</taxon>
    </lineage>
</organism>
<dbReference type="InterPro" id="IPR003661">
    <property type="entry name" value="HisK_dim/P_dom"/>
</dbReference>
<keyword evidence="6" id="KW-0808">Transferase</keyword>
<evidence type="ECO:0000256" key="6">
    <source>
        <dbReference type="ARBA" id="ARBA00022679"/>
    </source>
</evidence>
<dbReference type="KEGG" id="samy:DB32_007226"/>
<dbReference type="Pfam" id="PF02518">
    <property type="entry name" value="HATPase_c"/>
    <property type="match status" value="1"/>
</dbReference>
<dbReference type="SMART" id="SM00388">
    <property type="entry name" value="HisKA"/>
    <property type="match status" value="1"/>
</dbReference>
<evidence type="ECO:0000256" key="9">
    <source>
        <dbReference type="ARBA" id="ARBA00022840"/>
    </source>
</evidence>
<evidence type="ECO:0000256" key="1">
    <source>
        <dbReference type="ARBA" id="ARBA00000085"/>
    </source>
</evidence>
<sequence>MGSRARVGSSFRVRASLAVIAASTVAIVPWATSEGASWRALSLGWVVLAWGLLALASVYGAARLGRMRRAATTLGGPTLRSVALAQARARLRARLDALRTRAHEKRRIAERAQRSKEEFLAAVSHELRTPLNSIQGFAEVLLSEIEGPLSPSQREDVEAIHTAGAYLKELVDEVLDSSSRRTPIASRLELVDLAALVREVARLVEVQRRDKPITIEVDIAPDLARVPADARRIRQILLNLGANAVKFTKKGHVRFRAEGGATREVRLAVEDTGPGIAREDLDRIFRTFERVDTNRGRTEGWGLGLAIAREMAQWHGGRIEVQSTVGRGSTFTLVLPAQGGPSA</sequence>
<comment type="catalytic activity">
    <reaction evidence="1">
        <text>ATP + protein L-histidine = ADP + protein N-phospho-L-histidine.</text>
        <dbReference type="EC" id="2.7.13.3"/>
    </reaction>
</comment>
<keyword evidence="9" id="KW-0067">ATP-binding</keyword>
<dbReference type="RefSeq" id="WP_053237074.1">
    <property type="nucleotide sequence ID" value="NZ_CP011125.1"/>
</dbReference>
<dbReference type="CDD" id="cd00082">
    <property type="entry name" value="HisKA"/>
    <property type="match status" value="1"/>
</dbReference>
<dbReference type="Proteomes" id="UP000034883">
    <property type="component" value="Chromosome"/>
</dbReference>
<name>A0A0F6W8K5_9BACT</name>
<dbReference type="GO" id="GO:0000155">
    <property type="term" value="F:phosphorelay sensor kinase activity"/>
    <property type="evidence" value="ECO:0007669"/>
    <property type="project" value="InterPro"/>
</dbReference>
<dbReference type="FunFam" id="3.30.565.10:FF:000023">
    <property type="entry name" value="PAS domain-containing sensor histidine kinase"/>
    <property type="match status" value="1"/>
</dbReference>
<dbReference type="PANTHER" id="PTHR43711">
    <property type="entry name" value="TWO-COMPONENT HISTIDINE KINASE"/>
    <property type="match status" value="1"/>
</dbReference>
<dbReference type="AlphaFoldDB" id="A0A0F6W8K5"/>
<dbReference type="STRING" id="927083.DB32_007226"/>
<dbReference type="InterPro" id="IPR004358">
    <property type="entry name" value="Sig_transdc_His_kin-like_C"/>
</dbReference>
<dbReference type="PANTHER" id="PTHR43711:SF1">
    <property type="entry name" value="HISTIDINE KINASE 1"/>
    <property type="match status" value="1"/>
</dbReference>
<accession>A0A0F6W8K5</accession>
<dbReference type="InterPro" id="IPR050736">
    <property type="entry name" value="Sensor_HK_Regulatory"/>
</dbReference>
<keyword evidence="5" id="KW-0597">Phosphoprotein</keyword>
<proteinExistence type="predicted"/>
<evidence type="ECO:0000256" key="10">
    <source>
        <dbReference type="ARBA" id="ARBA00023012"/>
    </source>
</evidence>
<dbReference type="PRINTS" id="PR00344">
    <property type="entry name" value="BCTRLSENSOR"/>
</dbReference>
<evidence type="ECO:0000256" key="2">
    <source>
        <dbReference type="ARBA" id="ARBA00004236"/>
    </source>
</evidence>
<evidence type="ECO:0000259" key="14">
    <source>
        <dbReference type="PROSITE" id="PS50109"/>
    </source>
</evidence>
<dbReference type="SUPFAM" id="SSF47384">
    <property type="entry name" value="Homodimeric domain of signal transducing histidine kinase"/>
    <property type="match status" value="1"/>
</dbReference>
<comment type="subcellular location">
    <subcellularLocation>
        <location evidence="2">Cell membrane</location>
    </subcellularLocation>
</comment>
<evidence type="ECO:0000256" key="5">
    <source>
        <dbReference type="ARBA" id="ARBA00022553"/>
    </source>
</evidence>
<dbReference type="SUPFAM" id="SSF55874">
    <property type="entry name" value="ATPase domain of HSP90 chaperone/DNA topoisomerase II/histidine kinase"/>
    <property type="match status" value="1"/>
</dbReference>
<feature type="coiled-coil region" evidence="12">
    <location>
        <begin position="88"/>
        <end position="115"/>
    </location>
</feature>
<keyword evidence="11 13" id="KW-0472">Membrane</keyword>
<dbReference type="InterPro" id="IPR036890">
    <property type="entry name" value="HATPase_C_sf"/>
</dbReference>
<dbReference type="Gene3D" id="1.10.287.130">
    <property type="match status" value="1"/>
</dbReference>
<dbReference type="InterPro" id="IPR003594">
    <property type="entry name" value="HATPase_dom"/>
</dbReference>
<dbReference type="EC" id="2.7.13.3" evidence="3"/>
<evidence type="ECO:0000256" key="8">
    <source>
        <dbReference type="ARBA" id="ARBA00022777"/>
    </source>
</evidence>
<dbReference type="PROSITE" id="PS50109">
    <property type="entry name" value="HIS_KIN"/>
    <property type="match status" value="1"/>
</dbReference>
<feature type="transmembrane region" description="Helical" evidence="13">
    <location>
        <begin position="12"/>
        <end position="31"/>
    </location>
</feature>
<keyword evidence="4" id="KW-1003">Cell membrane</keyword>
<keyword evidence="13" id="KW-0812">Transmembrane</keyword>
<dbReference type="EMBL" id="CP011125">
    <property type="protein sequence ID" value="AKF10077.1"/>
    <property type="molecule type" value="Genomic_DNA"/>
</dbReference>
<dbReference type="Gene3D" id="3.30.565.10">
    <property type="entry name" value="Histidine kinase-like ATPase, C-terminal domain"/>
    <property type="match status" value="1"/>
</dbReference>
<keyword evidence="16" id="KW-1185">Reference proteome</keyword>
<evidence type="ECO:0000313" key="16">
    <source>
        <dbReference type="Proteomes" id="UP000034883"/>
    </source>
</evidence>
<evidence type="ECO:0000256" key="3">
    <source>
        <dbReference type="ARBA" id="ARBA00012438"/>
    </source>
</evidence>
<dbReference type="OrthoDB" id="9762798at2"/>
<feature type="transmembrane region" description="Helical" evidence="13">
    <location>
        <begin position="43"/>
        <end position="62"/>
    </location>
</feature>
<evidence type="ECO:0000256" key="7">
    <source>
        <dbReference type="ARBA" id="ARBA00022741"/>
    </source>
</evidence>
<evidence type="ECO:0000256" key="4">
    <source>
        <dbReference type="ARBA" id="ARBA00022475"/>
    </source>
</evidence>
<dbReference type="GO" id="GO:0005886">
    <property type="term" value="C:plasma membrane"/>
    <property type="evidence" value="ECO:0007669"/>
    <property type="project" value="UniProtKB-SubCell"/>
</dbReference>
<feature type="domain" description="Histidine kinase" evidence="14">
    <location>
        <begin position="122"/>
        <end position="339"/>
    </location>
</feature>
<evidence type="ECO:0000256" key="11">
    <source>
        <dbReference type="ARBA" id="ARBA00023136"/>
    </source>
</evidence>
<dbReference type="GO" id="GO:0005524">
    <property type="term" value="F:ATP binding"/>
    <property type="evidence" value="ECO:0007669"/>
    <property type="project" value="UniProtKB-KW"/>
</dbReference>
<evidence type="ECO:0000256" key="13">
    <source>
        <dbReference type="SAM" id="Phobius"/>
    </source>
</evidence>
<keyword evidence="12" id="KW-0175">Coiled coil</keyword>
<dbReference type="InterPro" id="IPR005467">
    <property type="entry name" value="His_kinase_dom"/>
</dbReference>
<dbReference type="CDD" id="cd16922">
    <property type="entry name" value="HATPase_EvgS-ArcB-TorS-like"/>
    <property type="match status" value="1"/>
</dbReference>
<reference evidence="15 16" key="1">
    <citation type="submission" date="2015-03" db="EMBL/GenBank/DDBJ databases">
        <title>Genome assembly of Sandaracinus amylolyticus DSM 53668.</title>
        <authorList>
            <person name="Sharma G."/>
            <person name="Subramanian S."/>
        </authorList>
    </citation>
    <scope>NUCLEOTIDE SEQUENCE [LARGE SCALE GENOMIC DNA]</scope>
    <source>
        <strain evidence="15 16">DSM 53668</strain>
    </source>
</reference>
<gene>
    <name evidence="15" type="ORF">DB32_007226</name>
</gene>
<dbReference type="InterPro" id="IPR036097">
    <property type="entry name" value="HisK_dim/P_sf"/>
</dbReference>
<dbReference type="SMART" id="SM00387">
    <property type="entry name" value="HATPase_c"/>
    <property type="match status" value="1"/>
</dbReference>
<protein>
    <recommendedName>
        <fullName evidence="3">histidine kinase</fullName>
        <ecNumber evidence="3">2.7.13.3</ecNumber>
    </recommendedName>
</protein>
<evidence type="ECO:0000256" key="12">
    <source>
        <dbReference type="SAM" id="Coils"/>
    </source>
</evidence>
<keyword evidence="7" id="KW-0547">Nucleotide-binding</keyword>
<keyword evidence="13" id="KW-1133">Transmembrane helix</keyword>
<dbReference type="Pfam" id="PF00512">
    <property type="entry name" value="HisKA"/>
    <property type="match status" value="1"/>
</dbReference>
<evidence type="ECO:0000313" key="15">
    <source>
        <dbReference type="EMBL" id="AKF10077.1"/>
    </source>
</evidence>
<keyword evidence="8 15" id="KW-0418">Kinase</keyword>
<keyword evidence="10" id="KW-0902">Two-component regulatory system</keyword>